<feature type="compositionally biased region" description="Polar residues" evidence="1">
    <location>
        <begin position="649"/>
        <end position="678"/>
    </location>
</feature>
<dbReference type="Proteomes" id="UP000823388">
    <property type="component" value="Chromosome 2N"/>
</dbReference>
<feature type="region of interest" description="Disordered" evidence="1">
    <location>
        <begin position="631"/>
        <end position="679"/>
    </location>
</feature>
<accession>A0A8T0VQE1</accession>
<dbReference type="InterPro" id="IPR058920">
    <property type="entry name" value="PAP-OAS1-bd-rel"/>
</dbReference>
<dbReference type="SUPFAM" id="SSF81631">
    <property type="entry name" value="PAP/OAS1 substrate-binding domain"/>
    <property type="match status" value="1"/>
</dbReference>
<feature type="compositionally biased region" description="Basic and acidic residues" evidence="1">
    <location>
        <begin position="437"/>
        <end position="454"/>
    </location>
</feature>
<evidence type="ECO:0000313" key="4">
    <source>
        <dbReference type="Proteomes" id="UP000823388"/>
    </source>
</evidence>
<organism evidence="3 4">
    <name type="scientific">Panicum virgatum</name>
    <name type="common">Blackwell switchgrass</name>
    <dbReference type="NCBI Taxonomy" id="38727"/>
    <lineage>
        <taxon>Eukaryota</taxon>
        <taxon>Viridiplantae</taxon>
        <taxon>Streptophyta</taxon>
        <taxon>Embryophyta</taxon>
        <taxon>Tracheophyta</taxon>
        <taxon>Spermatophyta</taxon>
        <taxon>Magnoliopsida</taxon>
        <taxon>Liliopsida</taxon>
        <taxon>Poales</taxon>
        <taxon>Poaceae</taxon>
        <taxon>PACMAD clade</taxon>
        <taxon>Panicoideae</taxon>
        <taxon>Panicodae</taxon>
        <taxon>Paniceae</taxon>
        <taxon>Panicinae</taxon>
        <taxon>Panicum</taxon>
        <taxon>Panicum sect. Hiantes</taxon>
    </lineage>
</organism>
<dbReference type="InterPro" id="IPR058921">
    <property type="entry name" value="PAP/OAS1-rel"/>
</dbReference>
<feature type="region of interest" description="Disordered" evidence="1">
    <location>
        <begin position="418"/>
        <end position="454"/>
    </location>
</feature>
<evidence type="ECO:0000256" key="1">
    <source>
        <dbReference type="SAM" id="MobiDB-lite"/>
    </source>
</evidence>
<dbReference type="EMBL" id="CM029040">
    <property type="protein sequence ID" value="KAG2639051.1"/>
    <property type="molecule type" value="Genomic_DNA"/>
</dbReference>
<dbReference type="OrthoDB" id="273917at2759"/>
<feature type="region of interest" description="Disordered" evidence="1">
    <location>
        <begin position="782"/>
        <end position="845"/>
    </location>
</feature>
<evidence type="ECO:0000313" key="3">
    <source>
        <dbReference type="EMBL" id="KAG2639051.1"/>
    </source>
</evidence>
<dbReference type="AlphaFoldDB" id="A0A8T0VQE1"/>
<evidence type="ECO:0000259" key="2">
    <source>
        <dbReference type="Pfam" id="PF26180"/>
    </source>
</evidence>
<dbReference type="Gene3D" id="1.10.1410.10">
    <property type="match status" value="1"/>
</dbReference>
<gene>
    <name evidence="3" type="ORF">PVAP13_2NG636800</name>
</gene>
<dbReference type="Pfam" id="PF26180">
    <property type="entry name" value="PAP-OAS1"/>
    <property type="match status" value="1"/>
</dbReference>
<feature type="domain" description="PAP/OAS1 substrate-binding-related" evidence="2">
    <location>
        <begin position="205"/>
        <end position="396"/>
    </location>
</feature>
<name>A0A8T0VQE1_PANVG</name>
<reference evidence="3" key="1">
    <citation type="submission" date="2020-05" db="EMBL/GenBank/DDBJ databases">
        <title>WGS assembly of Panicum virgatum.</title>
        <authorList>
            <person name="Lovell J.T."/>
            <person name="Jenkins J."/>
            <person name="Shu S."/>
            <person name="Juenger T.E."/>
            <person name="Schmutz J."/>
        </authorList>
    </citation>
    <scope>NUCLEOTIDE SEQUENCE</scope>
    <source>
        <strain evidence="3">AP13</strain>
    </source>
</reference>
<feature type="compositionally biased region" description="Basic and acidic residues" evidence="1">
    <location>
        <begin position="821"/>
        <end position="835"/>
    </location>
</feature>
<dbReference type="Gene3D" id="3.30.460.10">
    <property type="entry name" value="Beta Polymerase, domain 2"/>
    <property type="match status" value="1"/>
</dbReference>
<dbReference type="PANTHER" id="PTHR45979:SF26">
    <property type="entry name" value="NUCLEOTIDYLTRANSFERASE DOMAIN CONTAINING PROTEIN, EXPRESSED"/>
    <property type="match status" value="1"/>
</dbReference>
<proteinExistence type="predicted"/>
<dbReference type="CDD" id="cd05402">
    <property type="entry name" value="NT_PAP_TUTase"/>
    <property type="match status" value="1"/>
</dbReference>
<protein>
    <recommendedName>
        <fullName evidence="2">PAP/OAS1 substrate-binding-related domain-containing protein</fullName>
    </recommendedName>
</protein>
<dbReference type="InterPro" id="IPR043519">
    <property type="entry name" value="NT_sf"/>
</dbReference>
<dbReference type="PANTHER" id="PTHR45979">
    <property type="entry name" value="PAP/OAS1 SUBSTRATE-BINDING DOMAIN SUPERFAMILY"/>
    <property type="match status" value="1"/>
</dbReference>
<keyword evidence="4" id="KW-1185">Reference proteome</keyword>
<dbReference type="SUPFAM" id="SSF81301">
    <property type="entry name" value="Nucleotidyltransferase"/>
    <property type="match status" value="1"/>
</dbReference>
<comment type="caution">
    <text evidence="3">The sequence shown here is derived from an EMBL/GenBank/DDBJ whole genome shotgun (WGS) entry which is preliminary data.</text>
</comment>
<sequence length="845" mass="92965">MAYYGGGGWFVPGADGGRGFPWGRGGGGGATGVVGSSGNGGERETLAAVMARRAPPPSMIRRDAMRAAEAAAGEVLLRVHPTQEAERRRQDVIGYLKRLIGSSVGCEVFAFGSVPLRTYLPDGDVDITVLGNTWLNSTFINDVRAVLESEQENCDAEFKLTGLHFINAEVKLMKCVIENIVVDVSFNQMGGISTFCFLELVDRRVGKNHLFKRSIMLIKAWCYHESRILGAHHGLISTYALETLVLYIFNMFHKSLHGPVEAFYRFLEYFSKFDWDKYGISLNGPVDLSQLPNLIVEPTAGQDELLLDKEFVEGFLDRLVVVPNESGEYNTQFRQKFLNIIDPLKGNNNLGRSVSKANFYRIRSAFSFGAQKLGQILKLCPEFIRNEIYGIFANTLKRHGKGERPDIGNSSFQSLLGPETALSDDGSRLKTSCMNDGENRSDKDLSVTDAHKNSDKTPLPPFLLSNMLDLSGDLDLHLGCLRKVQYHLESFFDEILPALEEACLAGVLNEDSFKFPTMIFKSTLNASDGLSLASSIDSERRKLSPVYCSHSTRDDSQQPHVEAQVDVVWQQNLPLSSNGSAFSSSPSTNSDNYPVSWFCVSPKSRGTGTYIPKVNYYSYQDRMSLERDLVRERKQRQRVPGRQYYTAEQGYSSSQTEHTTAQNESPKMQTSSQQNGYSSKIPVPSGDLLDFKEHVATDSGTKQAVGNFVENGSQTRPPSSSGIVLPHNGQGNPSVLNSCQITSPASTEENIEFGSFGSFSLGLVSARFEEAFPALPTRKRVEEVPAPATKGPADEAPAPATKGPVDEAPAPTVLSTDTVETESRSQKVYQLKDEADFPPLQAGCR</sequence>